<keyword evidence="5" id="KW-1185">Reference proteome</keyword>
<dbReference type="PANTHER" id="PTHR12835:SF5">
    <property type="entry name" value="BIOTIN--PROTEIN LIGASE"/>
    <property type="match status" value="1"/>
</dbReference>
<dbReference type="InterPro" id="IPR045864">
    <property type="entry name" value="aa-tRNA-synth_II/BPL/LPL"/>
</dbReference>
<dbReference type="GO" id="GO:0005737">
    <property type="term" value="C:cytoplasm"/>
    <property type="evidence" value="ECO:0007669"/>
    <property type="project" value="TreeGrafter"/>
</dbReference>
<accession>A0A9P7UWE3</accession>
<dbReference type="SUPFAM" id="SSF55681">
    <property type="entry name" value="Class II aaRS and biotin synthetases"/>
    <property type="match status" value="1"/>
</dbReference>
<keyword evidence="2" id="KW-0436">Ligase</keyword>
<feature type="domain" description="BPL/LPL catalytic" evidence="3">
    <location>
        <begin position="349"/>
        <end position="551"/>
    </location>
</feature>
<sequence>MNVLVYSGPEALTPSLKSSLSSLQSLLRTNYSVQSVTPQTLKTQPWSTSCALFVLPECRNVNSSQWISSLDTYIENGGSVLCLSSGAIRKTHPSTLQGIDHNSLRFYHKPSGDVIYPTCTNDAITKPHYTNLITQDLAVIEGIFQSNIRGFDGVESGRGCRTLASYAGQQGNSAMAGVEFTIGLGKVAFWASSPEYTAMEEPARSNLPQIDINEAEKRRFSVLQAALQEAGIRVPSNTSDASISHPLPQFLLSSKEDAVSKVLEKIGQSNLGPKSTPLKDENDTFHFHEFDEAAQIVTEARTSVSSSRDPAMWQPKRVIVCLDRVIPDRSLTPLFDLSLFFRALADASAKEGWQIDQGGWGSGEVLLYGEVVTSTQTMLDKNPRLLTRFPVPLVSLASHQIAGRGRGSNSWVSPAGCLQFSILLRVPLSSFPANKLVFIQYLTALAIVEACRDETVLGKQGSVIRIKWPNDLYAVFGEGEKEKKKIGGILVSTNFSDGKAEIVIGCGINILNPAPIFSLSQVQRESDAPLSMEKTAAAILAKFEKMWRVFTTGRGDFSPFMDLYLERWLHSDQLVHLTTVSPPTQARICGITLDHGLLRTLPERTGWSTGHGGFIDLQPDGNSFDLMAGLIKTKS</sequence>
<dbReference type="OrthoDB" id="10250105at2759"/>
<dbReference type="KEGG" id="more:E1B28_006469"/>
<dbReference type="Pfam" id="PF09825">
    <property type="entry name" value="BPL_N"/>
    <property type="match status" value="1"/>
</dbReference>
<proteinExistence type="inferred from homology"/>
<protein>
    <recommendedName>
        <fullName evidence="3">BPL/LPL catalytic domain-containing protein</fullName>
    </recommendedName>
</protein>
<comment type="similarity">
    <text evidence="1">Belongs to the biotin--protein ligase family.</text>
</comment>
<dbReference type="EMBL" id="CM032183">
    <property type="protein sequence ID" value="KAG7095764.1"/>
    <property type="molecule type" value="Genomic_DNA"/>
</dbReference>
<dbReference type="PROSITE" id="PS51733">
    <property type="entry name" value="BPL_LPL_CATALYTIC"/>
    <property type="match status" value="1"/>
</dbReference>
<reference evidence="4" key="1">
    <citation type="journal article" date="2021" name="Genome Biol. Evol.">
        <title>The assembled and annotated genome of the fairy-ring fungus Marasmius oreades.</title>
        <authorList>
            <person name="Hiltunen M."/>
            <person name="Ament-Velasquez S.L."/>
            <person name="Johannesson H."/>
        </authorList>
    </citation>
    <scope>NUCLEOTIDE SEQUENCE</scope>
    <source>
        <strain evidence="4">03SP1</strain>
    </source>
</reference>
<evidence type="ECO:0000256" key="2">
    <source>
        <dbReference type="ARBA" id="ARBA00022598"/>
    </source>
</evidence>
<dbReference type="InterPro" id="IPR019197">
    <property type="entry name" value="Biotin-prot_ligase_N"/>
</dbReference>
<dbReference type="InterPro" id="IPR004408">
    <property type="entry name" value="Biotin_CoA_COase_ligase"/>
</dbReference>
<organism evidence="4 5">
    <name type="scientific">Marasmius oreades</name>
    <name type="common">fairy-ring Marasmius</name>
    <dbReference type="NCBI Taxonomy" id="181124"/>
    <lineage>
        <taxon>Eukaryota</taxon>
        <taxon>Fungi</taxon>
        <taxon>Dikarya</taxon>
        <taxon>Basidiomycota</taxon>
        <taxon>Agaricomycotina</taxon>
        <taxon>Agaricomycetes</taxon>
        <taxon>Agaricomycetidae</taxon>
        <taxon>Agaricales</taxon>
        <taxon>Marasmiineae</taxon>
        <taxon>Marasmiaceae</taxon>
        <taxon>Marasmius</taxon>
    </lineage>
</organism>
<dbReference type="NCBIfam" id="TIGR00121">
    <property type="entry name" value="birA_ligase"/>
    <property type="match status" value="1"/>
</dbReference>
<dbReference type="Pfam" id="PF03099">
    <property type="entry name" value="BPL_LplA_LipB"/>
    <property type="match status" value="1"/>
</dbReference>
<dbReference type="CDD" id="cd16442">
    <property type="entry name" value="BPL"/>
    <property type="match status" value="1"/>
</dbReference>
<dbReference type="Gene3D" id="3.30.930.10">
    <property type="entry name" value="Bira Bifunctional Protein, Domain 2"/>
    <property type="match status" value="1"/>
</dbReference>
<dbReference type="GeneID" id="66075545"/>
<dbReference type="GO" id="GO:0004077">
    <property type="term" value="F:biotin--[biotin carboxyl-carrier protein] ligase activity"/>
    <property type="evidence" value="ECO:0007669"/>
    <property type="project" value="InterPro"/>
</dbReference>
<name>A0A9P7UWE3_9AGAR</name>
<comment type="caution">
    <text evidence="4">The sequence shown here is derived from an EMBL/GenBank/DDBJ whole genome shotgun (WGS) entry which is preliminary data.</text>
</comment>
<evidence type="ECO:0000259" key="3">
    <source>
        <dbReference type="PROSITE" id="PS51733"/>
    </source>
</evidence>
<evidence type="ECO:0000313" key="4">
    <source>
        <dbReference type="EMBL" id="KAG7095764.1"/>
    </source>
</evidence>
<dbReference type="Proteomes" id="UP001049176">
    <property type="component" value="Chromosome 3"/>
</dbReference>
<evidence type="ECO:0000313" key="5">
    <source>
        <dbReference type="Proteomes" id="UP001049176"/>
    </source>
</evidence>
<dbReference type="RefSeq" id="XP_043012234.1">
    <property type="nucleotide sequence ID" value="XM_043151141.1"/>
</dbReference>
<dbReference type="PANTHER" id="PTHR12835">
    <property type="entry name" value="BIOTIN PROTEIN LIGASE"/>
    <property type="match status" value="1"/>
</dbReference>
<gene>
    <name evidence="4" type="ORF">E1B28_006469</name>
</gene>
<evidence type="ECO:0000256" key="1">
    <source>
        <dbReference type="ARBA" id="ARBA00009934"/>
    </source>
</evidence>
<dbReference type="AlphaFoldDB" id="A0A9P7UWE3"/>
<dbReference type="InterPro" id="IPR004143">
    <property type="entry name" value="BPL_LPL_catalytic"/>
</dbReference>